<gene>
    <name evidence="6" type="primary">tpx</name>
    <name evidence="8" type="ORF">HMPREF0202_00342</name>
</gene>
<dbReference type="PANTHER" id="PTHR43110">
    <property type="entry name" value="THIOL PEROXIDASE"/>
    <property type="match status" value="1"/>
</dbReference>
<dbReference type="HAMAP" id="MF_00269">
    <property type="entry name" value="Tpx"/>
    <property type="match status" value="1"/>
</dbReference>
<dbReference type="SUPFAM" id="SSF52833">
    <property type="entry name" value="Thioredoxin-like"/>
    <property type="match status" value="1"/>
</dbReference>
<dbReference type="Gene3D" id="3.40.30.10">
    <property type="entry name" value="Glutaredoxin"/>
    <property type="match status" value="1"/>
</dbReference>
<evidence type="ECO:0000256" key="2">
    <source>
        <dbReference type="ARBA" id="ARBA00022862"/>
    </source>
</evidence>
<comment type="catalytic activity">
    <reaction evidence="6">
        <text>a hydroperoxide + [thioredoxin]-dithiol = an alcohol + [thioredoxin]-disulfide + H2O</text>
        <dbReference type="Rhea" id="RHEA:62620"/>
        <dbReference type="Rhea" id="RHEA-COMP:10698"/>
        <dbReference type="Rhea" id="RHEA-COMP:10700"/>
        <dbReference type="ChEBI" id="CHEBI:15377"/>
        <dbReference type="ChEBI" id="CHEBI:29950"/>
        <dbReference type="ChEBI" id="CHEBI:30879"/>
        <dbReference type="ChEBI" id="CHEBI:35924"/>
        <dbReference type="ChEBI" id="CHEBI:50058"/>
        <dbReference type="EC" id="1.11.1.24"/>
    </reaction>
</comment>
<feature type="active site" description="Cysteine sulfenic acid (-SOH) intermediate" evidence="6">
    <location>
        <position position="63"/>
    </location>
</feature>
<sequence length="168" mass="18622">MERKDVITFGGSPLTLVGKEVIVGDVAPNFTVTKTDLSPLSLNDLKGKTVVISAMPSIDTPVCEMQTIRFNKEAAKLEDVIILTISMDLPFALNRFCGAKDIKNAITTSDYKDREFSHNYGLYIKELGLTSRAVIIIDKNGKIAYTEYLKEITEEPNYDAALEALKKL</sequence>
<keyword evidence="5 6" id="KW-0676">Redox-active center</keyword>
<dbReference type="eggNOG" id="COG2077">
    <property type="taxonomic scope" value="Bacteria"/>
</dbReference>
<dbReference type="InterPro" id="IPR050455">
    <property type="entry name" value="Tpx_Peroxidase_subfamily"/>
</dbReference>
<dbReference type="Pfam" id="PF08534">
    <property type="entry name" value="Redoxin"/>
    <property type="match status" value="1"/>
</dbReference>
<keyword evidence="9" id="KW-1185">Reference proteome</keyword>
<dbReference type="PATRIC" id="fig|1319815.3.peg.327"/>
<dbReference type="InterPro" id="IPR013766">
    <property type="entry name" value="Thioredoxin_domain"/>
</dbReference>
<comment type="similarity">
    <text evidence="6">Belongs to the peroxiredoxin family. Tpx subfamily.</text>
</comment>
<feature type="disulfide bond" description="Redox-active" evidence="6">
    <location>
        <begin position="63"/>
        <end position="97"/>
    </location>
</feature>
<evidence type="ECO:0000313" key="9">
    <source>
        <dbReference type="Proteomes" id="UP000017081"/>
    </source>
</evidence>
<feature type="domain" description="Thioredoxin" evidence="7">
    <location>
        <begin position="21"/>
        <end position="168"/>
    </location>
</feature>
<dbReference type="Proteomes" id="UP000017081">
    <property type="component" value="Unassembled WGS sequence"/>
</dbReference>
<keyword evidence="2 6" id="KW-0049">Antioxidant</keyword>
<evidence type="ECO:0000313" key="8">
    <source>
        <dbReference type="EMBL" id="ERT69651.1"/>
    </source>
</evidence>
<dbReference type="EC" id="1.11.1.24" evidence="6"/>
<evidence type="ECO:0000256" key="5">
    <source>
        <dbReference type="ARBA" id="ARBA00023284"/>
    </source>
</evidence>
<dbReference type="PANTHER" id="PTHR43110:SF1">
    <property type="entry name" value="THIOL PEROXIDASE"/>
    <property type="match status" value="1"/>
</dbReference>
<dbReference type="InterPro" id="IPR018219">
    <property type="entry name" value="Tpx_CS"/>
</dbReference>
<name>U7VDV0_9FUSO</name>
<dbReference type="EMBL" id="AXZF01000015">
    <property type="protein sequence ID" value="ERT69651.1"/>
    <property type="molecule type" value="Genomic_DNA"/>
</dbReference>
<dbReference type="HOGENOM" id="CLU_042529_12_0_0"/>
<dbReference type="GeneID" id="96966891"/>
<reference evidence="8" key="1">
    <citation type="submission" date="2013-08" db="EMBL/GenBank/DDBJ databases">
        <authorList>
            <person name="Weinstock G."/>
            <person name="Sodergren E."/>
            <person name="Wylie T."/>
            <person name="Fulton L."/>
            <person name="Fulton R."/>
            <person name="Fronick C."/>
            <person name="O'Laughlin M."/>
            <person name="Godfrey J."/>
            <person name="Miner T."/>
            <person name="Herter B."/>
            <person name="Appelbaum E."/>
            <person name="Cordes M."/>
            <person name="Lek S."/>
            <person name="Wollam A."/>
            <person name="Pepin K.H."/>
            <person name="Palsikar V.B."/>
            <person name="Mitreva M."/>
            <person name="Wilson R.K."/>
        </authorList>
    </citation>
    <scope>NUCLEOTIDE SEQUENCE [LARGE SCALE GENOMIC DNA]</scope>
    <source>
        <strain evidence="8">ATCC BAA-474</strain>
    </source>
</reference>
<dbReference type="NCBIfam" id="NF001808">
    <property type="entry name" value="PRK00522.1"/>
    <property type="match status" value="1"/>
</dbReference>
<dbReference type="PROSITE" id="PS01265">
    <property type="entry name" value="TPX"/>
    <property type="match status" value="1"/>
</dbReference>
<comment type="subunit">
    <text evidence="6">Homodimer.</text>
</comment>
<dbReference type="InterPro" id="IPR013740">
    <property type="entry name" value="Redoxin"/>
</dbReference>
<comment type="function">
    <text evidence="6">Thiol-specific peroxidase that catalyzes the reduction of hydrogen peroxide and organic hydroperoxides to water and alcohols, respectively. Plays a role in cell protection against oxidative stress by detoxifying peroxides.</text>
</comment>
<protein>
    <recommendedName>
        <fullName evidence="6">Thiol peroxidase</fullName>
        <shortName evidence="6">Tpx</shortName>
        <ecNumber evidence="6">1.11.1.24</ecNumber>
    </recommendedName>
    <alternativeName>
        <fullName evidence="6">Peroxiredoxin tpx</fullName>
        <shortName evidence="6">Prx</shortName>
    </alternativeName>
    <alternativeName>
        <fullName evidence="6">Thioredoxin peroxidase</fullName>
    </alternativeName>
    <alternativeName>
        <fullName evidence="6">Thioredoxin-dependent peroxiredoxin</fullName>
    </alternativeName>
</protein>
<dbReference type="GO" id="GO:0008379">
    <property type="term" value="F:thioredoxin peroxidase activity"/>
    <property type="evidence" value="ECO:0007669"/>
    <property type="project" value="UniProtKB-UniRule"/>
</dbReference>
<keyword evidence="3 6" id="KW-0560">Oxidoreductase</keyword>
<dbReference type="AlphaFoldDB" id="U7VDV0"/>
<dbReference type="InterPro" id="IPR002065">
    <property type="entry name" value="TPX"/>
</dbReference>
<evidence type="ECO:0000256" key="4">
    <source>
        <dbReference type="ARBA" id="ARBA00023157"/>
    </source>
</evidence>
<keyword evidence="4 6" id="KW-1015">Disulfide bond</keyword>
<proteinExistence type="inferred from homology"/>
<dbReference type="CDD" id="cd03014">
    <property type="entry name" value="PRX_Atyp2cys"/>
    <property type="match status" value="1"/>
</dbReference>
<dbReference type="InterPro" id="IPR036249">
    <property type="entry name" value="Thioredoxin-like_sf"/>
</dbReference>
<evidence type="ECO:0000256" key="6">
    <source>
        <dbReference type="HAMAP-Rule" id="MF_00269"/>
    </source>
</evidence>
<keyword evidence="1 6" id="KW-0575">Peroxidase</keyword>
<evidence type="ECO:0000259" key="7">
    <source>
        <dbReference type="PROSITE" id="PS51352"/>
    </source>
</evidence>
<evidence type="ECO:0000256" key="1">
    <source>
        <dbReference type="ARBA" id="ARBA00022559"/>
    </source>
</evidence>
<comment type="miscellaneous">
    <text evidence="6">The active site is a conserved redox-active cysteine residue, the peroxidatic cysteine (C(P)), which makes the nucleophilic attack on the peroxide substrate. The peroxide oxidizes the C(P)-SH to cysteine sulfenic acid (C(P)-SOH), which then reacts with another cysteine residue, the resolving cysteine (C(R)), to form a disulfide bridge. The disulfide is subsequently reduced by an appropriate electron donor to complete the catalytic cycle. In this atypical 2-Cys peroxiredoxin, C(R) is present in the same subunit to form an intramolecular disulfide. The disulfide is subsequently reduced by thioredoxin.</text>
</comment>
<dbReference type="RefSeq" id="WP_023049891.1">
    <property type="nucleotide sequence ID" value="NZ_CP173065.2"/>
</dbReference>
<dbReference type="PROSITE" id="PS51352">
    <property type="entry name" value="THIOREDOXIN_2"/>
    <property type="match status" value="1"/>
</dbReference>
<accession>U7VDV0</accession>
<evidence type="ECO:0000256" key="3">
    <source>
        <dbReference type="ARBA" id="ARBA00023002"/>
    </source>
</evidence>
<dbReference type="STRING" id="1319815.HMPREF0202_00342"/>
<organism evidence="8 9">
    <name type="scientific">Cetobacterium somerae ATCC BAA-474</name>
    <dbReference type="NCBI Taxonomy" id="1319815"/>
    <lineage>
        <taxon>Bacteria</taxon>
        <taxon>Fusobacteriati</taxon>
        <taxon>Fusobacteriota</taxon>
        <taxon>Fusobacteriia</taxon>
        <taxon>Fusobacteriales</taxon>
        <taxon>Fusobacteriaceae</taxon>
        <taxon>Cetobacterium</taxon>
    </lineage>
</organism>
<comment type="caution">
    <text evidence="8">The sequence shown here is derived from an EMBL/GenBank/DDBJ whole genome shotgun (WGS) entry which is preliminary data.</text>
</comment>